<reference evidence="2 3" key="1">
    <citation type="submission" date="2024-02" db="EMBL/GenBank/DDBJ databases">
        <authorList>
            <person name="Grouzdev D."/>
        </authorList>
    </citation>
    <scope>NUCLEOTIDE SEQUENCE [LARGE SCALE GENOMIC DNA]</scope>
    <source>
        <strain evidence="2 3">9N</strain>
    </source>
</reference>
<organism evidence="2 3">
    <name type="scientific">Methylocystis borbori</name>
    <dbReference type="NCBI Taxonomy" id="3118750"/>
    <lineage>
        <taxon>Bacteria</taxon>
        <taxon>Pseudomonadati</taxon>
        <taxon>Pseudomonadota</taxon>
        <taxon>Alphaproteobacteria</taxon>
        <taxon>Hyphomicrobiales</taxon>
        <taxon>Methylocystaceae</taxon>
        <taxon>Methylocystis</taxon>
    </lineage>
</organism>
<evidence type="ECO:0000256" key="1">
    <source>
        <dbReference type="SAM" id="MobiDB-lite"/>
    </source>
</evidence>
<dbReference type="Proteomes" id="UP001350748">
    <property type="component" value="Unassembled WGS sequence"/>
</dbReference>
<proteinExistence type="predicted"/>
<evidence type="ECO:0000313" key="2">
    <source>
        <dbReference type="EMBL" id="MEF3367817.1"/>
    </source>
</evidence>
<sequence length="72" mass="7615">MIDIKFTALMDFLAWLRAQYPQKNESGGAEEFVPYEDVRGTAAGKIQESGASGPAATPVEGGGLNAADGRRE</sequence>
<dbReference type="RefSeq" id="WP_332082857.1">
    <property type="nucleotide sequence ID" value="NZ_JAZHYN010000060.1"/>
</dbReference>
<keyword evidence="3" id="KW-1185">Reference proteome</keyword>
<feature type="region of interest" description="Disordered" evidence="1">
    <location>
        <begin position="44"/>
        <end position="72"/>
    </location>
</feature>
<dbReference type="EMBL" id="JAZHYN010000060">
    <property type="protein sequence ID" value="MEF3367817.1"/>
    <property type="molecule type" value="Genomic_DNA"/>
</dbReference>
<name>A0ABU7XK97_9HYPH</name>
<gene>
    <name evidence="2" type="ORF">V3H18_14885</name>
</gene>
<evidence type="ECO:0000313" key="3">
    <source>
        <dbReference type="Proteomes" id="UP001350748"/>
    </source>
</evidence>
<accession>A0ABU7XK97</accession>
<comment type="caution">
    <text evidence="2">The sequence shown here is derived from an EMBL/GenBank/DDBJ whole genome shotgun (WGS) entry which is preliminary data.</text>
</comment>
<protein>
    <submittedName>
        <fullName evidence="2">Uncharacterized protein</fullName>
    </submittedName>
</protein>